<keyword evidence="3" id="KW-1185">Reference proteome</keyword>
<dbReference type="EMBL" id="LBMM01001436">
    <property type="protein sequence ID" value="KMQ96323.1"/>
    <property type="molecule type" value="Genomic_DNA"/>
</dbReference>
<accession>A0A0J7L163</accession>
<evidence type="ECO:0000313" key="2">
    <source>
        <dbReference type="EMBL" id="KMQ96323.1"/>
    </source>
</evidence>
<gene>
    <name evidence="2" type="ORF">RF55_3399</name>
</gene>
<feature type="non-terminal residue" evidence="2">
    <location>
        <position position="22"/>
    </location>
</feature>
<reference evidence="2 3" key="1">
    <citation type="submission" date="2015-04" db="EMBL/GenBank/DDBJ databases">
        <title>Lasius niger genome sequencing.</title>
        <authorList>
            <person name="Konorov E.A."/>
            <person name="Nikitin M.A."/>
            <person name="Kirill M.V."/>
            <person name="Chang P."/>
        </authorList>
    </citation>
    <scope>NUCLEOTIDE SEQUENCE [LARGE SCALE GENOMIC DNA]</scope>
    <source>
        <tissue evidence="2">Whole</tissue>
    </source>
</reference>
<proteinExistence type="predicted"/>
<protein>
    <submittedName>
        <fullName evidence="2">Uncharacterized protein</fullName>
    </submittedName>
</protein>
<evidence type="ECO:0000313" key="3">
    <source>
        <dbReference type="Proteomes" id="UP000036403"/>
    </source>
</evidence>
<dbReference type="Proteomes" id="UP000036403">
    <property type="component" value="Unassembled WGS sequence"/>
</dbReference>
<organism evidence="2 3">
    <name type="scientific">Lasius niger</name>
    <name type="common">Black garden ant</name>
    <dbReference type="NCBI Taxonomy" id="67767"/>
    <lineage>
        <taxon>Eukaryota</taxon>
        <taxon>Metazoa</taxon>
        <taxon>Ecdysozoa</taxon>
        <taxon>Arthropoda</taxon>
        <taxon>Hexapoda</taxon>
        <taxon>Insecta</taxon>
        <taxon>Pterygota</taxon>
        <taxon>Neoptera</taxon>
        <taxon>Endopterygota</taxon>
        <taxon>Hymenoptera</taxon>
        <taxon>Apocrita</taxon>
        <taxon>Aculeata</taxon>
        <taxon>Formicoidea</taxon>
        <taxon>Formicidae</taxon>
        <taxon>Formicinae</taxon>
        <taxon>Lasius</taxon>
        <taxon>Lasius</taxon>
    </lineage>
</organism>
<dbReference type="PaxDb" id="67767-A0A0J7L163"/>
<feature type="non-terminal residue" evidence="2">
    <location>
        <position position="1"/>
    </location>
</feature>
<feature type="compositionally biased region" description="Basic and acidic residues" evidence="1">
    <location>
        <begin position="1"/>
        <end position="11"/>
    </location>
</feature>
<evidence type="ECO:0000256" key="1">
    <source>
        <dbReference type="SAM" id="MobiDB-lite"/>
    </source>
</evidence>
<sequence>QPAERSCHHSDYSTCGHRHPDL</sequence>
<comment type="caution">
    <text evidence="2">The sequence shown here is derived from an EMBL/GenBank/DDBJ whole genome shotgun (WGS) entry which is preliminary data.</text>
</comment>
<dbReference type="AlphaFoldDB" id="A0A0J7L163"/>
<name>A0A0J7L163_LASNI</name>
<feature type="region of interest" description="Disordered" evidence="1">
    <location>
        <begin position="1"/>
        <end position="22"/>
    </location>
</feature>